<keyword evidence="1" id="KW-0175">Coiled coil</keyword>
<feature type="compositionally biased region" description="Basic and acidic residues" evidence="2">
    <location>
        <begin position="424"/>
        <end position="464"/>
    </location>
</feature>
<feature type="region of interest" description="Disordered" evidence="2">
    <location>
        <begin position="69"/>
        <end position="189"/>
    </location>
</feature>
<protein>
    <submittedName>
        <fullName evidence="3">Uncharacterized protein</fullName>
    </submittedName>
</protein>
<feature type="compositionally biased region" description="Polar residues" evidence="2">
    <location>
        <begin position="538"/>
        <end position="552"/>
    </location>
</feature>
<feature type="compositionally biased region" description="Low complexity" evidence="2">
    <location>
        <begin position="96"/>
        <end position="117"/>
    </location>
</feature>
<feature type="compositionally biased region" description="Polar residues" evidence="2">
    <location>
        <begin position="504"/>
        <end position="516"/>
    </location>
</feature>
<comment type="caution">
    <text evidence="3">The sequence shown here is derived from an EMBL/GenBank/DDBJ whole genome shotgun (WGS) entry which is preliminary data.</text>
</comment>
<evidence type="ECO:0000256" key="1">
    <source>
        <dbReference type="SAM" id="Coils"/>
    </source>
</evidence>
<feature type="compositionally biased region" description="Basic and acidic residues" evidence="2">
    <location>
        <begin position="180"/>
        <end position="189"/>
    </location>
</feature>
<feature type="compositionally biased region" description="Basic residues" evidence="2">
    <location>
        <begin position="146"/>
        <end position="157"/>
    </location>
</feature>
<sequence>GMVDALRDVPTGSHLVELTIQGRPIQFWDVSNFPVPADQPMDTDDETPGDAAQGLYGVFPTRVLGRVSGDDTLTKGSSLPRALRHVPSKKKGGQKPTGTAPAAAASSGALAKSSSARKLPKKARGSIRESLATPGELTKTTGSTSRRSHAPKLRAAKCKAAASSGEGRTDVGPSSSPAADNKDDPDPETQRRIMNERCAALLEAQREAFRRRMEQRREAIKAATAKARAVHDPPVTEPMPAAATADGHAAISVDVGTHGEPMADVQPDATETSGQPPLPSAYMKCHAQDLLDFLMHILGRNLDIFALQHYVVVGVDVLSLFTEMLLSPRESRPNIVLIQESHWRFTSEYRHGNWLAYHNGVSAEQVRVHNVLQGRLTHVRIDFPSRLILLFWWMGDEPGIAPPTRAETSYFLSLFPRPSQMQKDQAEPMDTKDQPKRGIFEDTSGREESLSKAMKGEIHEEAASPKEPVGVRATALQPPVKIPVTGLPTPSSTTASPASIMTPQQQLLPNAATATPSGKGKTKKGKQGKGQGKGQKGNNDPSQTTSSSSHQDNVISAMGRLCLRHEDAIAVQRANQGYVWWLRTAGPESIVPSLARVSAAWNRKKDEEGIQEHPLRIVMLSTLLEVMIERAQAAVEPTRLEASAQAGLILNQGDEPFWPFLRWNPARRVEEIVSSEEARPLEHSRLMRKLNQVRDTINPENILRCHGYHSISENMTGDTWRLLLEIETVGEEAQNLHAWLRRMINCTAWKLIGGRFRRERLGRSPLANRLAELLG</sequence>
<evidence type="ECO:0000313" key="3">
    <source>
        <dbReference type="EMBL" id="CAE7341713.1"/>
    </source>
</evidence>
<dbReference type="EMBL" id="CAJNJA010014409">
    <property type="protein sequence ID" value="CAE7341713.1"/>
    <property type="molecule type" value="Genomic_DNA"/>
</dbReference>
<feature type="region of interest" description="Disordered" evidence="2">
    <location>
        <begin position="419"/>
        <end position="552"/>
    </location>
</feature>
<organism evidence="3 4">
    <name type="scientific">Symbiodinium necroappetens</name>
    <dbReference type="NCBI Taxonomy" id="1628268"/>
    <lineage>
        <taxon>Eukaryota</taxon>
        <taxon>Sar</taxon>
        <taxon>Alveolata</taxon>
        <taxon>Dinophyceae</taxon>
        <taxon>Suessiales</taxon>
        <taxon>Symbiodiniaceae</taxon>
        <taxon>Symbiodinium</taxon>
    </lineage>
</organism>
<feature type="non-terminal residue" evidence="3">
    <location>
        <position position="1"/>
    </location>
</feature>
<dbReference type="Proteomes" id="UP000601435">
    <property type="component" value="Unassembled WGS sequence"/>
</dbReference>
<accession>A0A812PFX0</accession>
<dbReference type="OrthoDB" id="424849at2759"/>
<reference evidence="3" key="1">
    <citation type="submission" date="2021-02" db="EMBL/GenBank/DDBJ databases">
        <authorList>
            <person name="Dougan E. K."/>
            <person name="Rhodes N."/>
            <person name="Thang M."/>
            <person name="Chan C."/>
        </authorList>
    </citation>
    <scope>NUCLEOTIDE SEQUENCE</scope>
</reference>
<name>A0A812PFX0_9DINO</name>
<proteinExistence type="predicted"/>
<keyword evidence="4" id="KW-1185">Reference proteome</keyword>
<feature type="compositionally biased region" description="Low complexity" evidence="2">
    <location>
        <begin position="488"/>
        <end position="503"/>
    </location>
</feature>
<gene>
    <name evidence="3" type="ORF">SNEC2469_LOCUS8806</name>
</gene>
<evidence type="ECO:0000313" key="4">
    <source>
        <dbReference type="Proteomes" id="UP000601435"/>
    </source>
</evidence>
<feature type="compositionally biased region" description="Basic residues" evidence="2">
    <location>
        <begin position="82"/>
        <end position="93"/>
    </location>
</feature>
<evidence type="ECO:0000256" key="2">
    <source>
        <dbReference type="SAM" id="MobiDB-lite"/>
    </source>
</evidence>
<feature type="coiled-coil region" evidence="1">
    <location>
        <begin position="199"/>
        <end position="226"/>
    </location>
</feature>
<dbReference type="AlphaFoldDB" id="A0A812PFX0"/>